<feature type="compositionally biased region" description="Pro residues" evidence="1">
    <location>
        <begin position="173"/>
        <end position="189"/>
    </location>
</feature>
<feature type="signal peptide" evidence="2">
    <location>
        <begin position="1"/>
        <end position="20"/>
    </location>
</feature>
<dbReference type="RefSeq" id="WP_119840996.1">
    <property type="nucleotide sequence ID" value="NZ_CP060436.1"/>
</dbReference>
<evidence type="ECO:0000256" key="1">
    <source>
        <dbReference type="SAM" id="MobiDB-lite"/>
    </source>
</evidence>
<feature type="region of interest" description="Disordered" evidence="1">
    <location>
        <begin position="122"/>
        <end position="196"/>
    </location>
</feature>
<protein>
    <recommendedName>
        <fullName evidence="5">Tetratricopeptide repeat protein</fullName>
    </recommendedName>
</protein>
<gene>
    <name evidence="3" type="ORF">PSAL_025330</name>
</gene>
<dbReference type="EMBL" id="CP060436">
    <property type="protein sequence ID" value="QPM91280.1"/>
    <property type="molecule type" value="Genomic_DNA"/>
</dbReference>
<evidence type="ECO:0000256" key="2">
    <source>
        <dbReference type="SAM" id="SignalP"/>
    </source>
</evidence>
<proteinExistence type="predicted"/>
<organism evidence="3 4">
    <name type="scientific">Pseudooceanicola algae</name>
    <dbReference type="NCBI Taxonomy" id="1537215"/>
    <lineage>
        <taxon>Bacteria</taxon>
        <taxon>Pseudomonadati</taxon>
        <taxon>Pseudomonadota</taxon>
        <taxon>Alphaproteobacteria</taxon>
        <taxon>Rhodobacterales</taxon>
        <taxon>Paracoccaceae</taxon>
        <taxon>Pseudooceanicola</taxon>
    </lineage>
</organism>
<dbReference type="Proteomes" id="UP000283786">
    <property type="component" value="Chromosome"/>
</dbReference>
<feature type="compositionally biased region" description="Low complexity" evidence="1">
    <location>
        <begin position="140"/>
        <end position="172"/>
    </location>
</feature>
<keyword evidence="4" id="KW-1185">Reference proteome</keyword>
<evidence type="ECO:0008006" key="5">
    <source>
        <dbReference type="Google" id="ProtNLM"/>
    </source>
</evidence>
<evidence type="ECO:0000313" key="3">
    <source>
        <dbReference type="EMBL" id="QPM91280.1"/>
    </source>
</evidence>
<feature type="chain" id="PRO_5043478713" description="Tetratricopeptide repeat protein" evidence="2">
    <location>
        <begin position="21"/>
        <end position="789"/>
    </location>
</feature>
<sequence length="789" mass="84379">MMRWLILTLAFLPASLLAQTATLRSGDHADFTRLTLQLPPGSDWQLEEAPRQLTLRLGGGLDRIDLSRAFSRITRERVANILPLAELGLDIQLNCNCASEARVSPGDLLIIDVLDRPRTSTVGRLTGGSLPQPGLGGPSGAALSFGASDPMSMSRAPASAPRRAPMVEIAEGPPAPSPAAAPNPEPLTPISPSDRSLEDFTSFAAEAIARLPAAPDIPDPEDARLTRELEQQLLESISLAATQGLLRPSNDIKDALQNAPPGQYDNHFVMHGPDPGVSSTPSSLKAAEENDVSRYRLSGSPCTLTMEPLATGELLGDFTDELGQLRRDLTGEFDRDNGAAYVTLARFYLKNGFGAEAIRSLETIPVNPDLGAEMSAVGRMLEYGHDSDDGPFAGKIWCEGEAAVWAALTGERIPPGSDFQRASILNTVTLLPVPLKSYLGPLLAERFVAAQETDIARDILRIVDRDTPDTTPLRDFATAQLQTEDNGHPDSAAYDAIIARNDDLSPEALLHFANETLDHGTPVDPETIGLLESYRTQYRGDPISARLLTTEIAAQASTGNFPSAFELYNQHGDILEDETADRIADKLTRNLTANGNDPTFTRLYFENAPLIREKSEAETANAAAERLLALGFPDPAAQLVALGAEGDTGRRRRLLRADIALAENAPDRAEAELFGMSGDDVDALRAKSRLAVGDFTGAERFFLAAGDPEGAANAAWLARNWAQVEGTEPSARSRLAAIVAGQEAAPIALPAIGPPTLSASRDVLSQSGDTRSALQDLLLNNQVNNALDE</sequence>
<evidence type="ECO:0000313" key="4">
    <source>
        <dbReference type="Proteomes" id="UP000283786"/>
    </source>
</evidence>
<keyword evidence="2" id="KW-0732">Signal</keyword>
<reference evidence="3 4" key="1">
    <citation type="submission" date="2020-08" db="EMBL/GenBank/DDBJ databases">
        <title>Genome sequence of Rhodobacteraceae bacterium Lw-13e.</title>
        <authorList>
            <person name="Poehlein A."/>
            <person name="Wolter L."/>
            <person name="Daniel R."/>
            <person name="Brinkhoff T."/>
        </authorList>
    </citation>
    <scope>NUCLEOTIDE SEQUENCE [LARGE SCALE GENOMIC DNA]</scope>
    <source>
        <strain evidence="3 4">Lw-13e</strain>
    </source>
</reference>
<accession>A0A418SB35</accession>
<name>A0A418SB35_9RHOB</name>
<dbReference type="OrthoDB" id="7847197at2"/>
<dbReference type="AlphaFoldDB" id="A0A418SB35"/>
<dbReference type="KEGG" id="palw:PSAL_025330"/>